<proteinExistence type="predicted"/>
<reference evidence="1" key="1">
    <citation type="journal article" date="2020" name="Phytopathology">
        <title>Genome Sequence Resources of Colletotrichum truncatum, C. plurivorum, C. musicola, and C. sojae: Four Species Pathogenic to Soybean (Glycine max).</title>
        <authorList>
            <person name="Rogerio F."/>
            <person name="Boufleur T.R."/>
            <person name="Ciampi-Guillardi M."/>
            <person name="Sukno S.A."/>
            <person name="Thon M.R."/>
            <person name="Massola Junior N.S."/>
            <person name="Baroncelli R."/>
        </authorList>
    </citation>
    <scope>NUCLEOTIDE SEQUENCE</scope>
    <source>
        <strain evidence="1">LFN0074</strain>
    </source>
</reference>
<accession>A0A8H6JQZ1</accession>
<protein>
    <submittedName>
        <fullName evidence="1">Uncharacterized protein</fullName>
    </submittedName>
</protein>
<sequence length="153" mass="17246">MSPISSFLAQFSSLANSRTRPNQRDSFPFVLGACGAVFQVLRDPGRAPTRWSSSEWKLGVGLRSNWGRKASVHTGLEADVWELREAPRKSSGFYGWRAAASSVERFGRVLRCWPGAIVRPRRLELWADGFENSTVCLFAEPTSEREKTTRREP</sequence>
<evidence type="ECO:0000313" key="1">
    <source>
        <dbReference type="EMBL" id="KAF6817106.1"/>
    </source>
</evidence>
<comment type="caution">
    <text evidence="1">The sequence shown here is derived from an EMBL/GenBank/DDBJ whole genome shotgun (WGS) entry which is preliminary data.</text>
</comment>
<dbReference type="Proteomes" id="UP000639643">
    <property type="component" value="Unassembled WGS sequence"/>
</dbReference>
<organism evidence="1 2">
    <name type="scientific">Colletotrichum musicola</name>
    <dbReference type="NCBI Taxonomy" id="2175873"/>
    <lineage>
        <taxon>Eukaryota</taxon>
        <taxon>Fungi</taxon>
        <taxon>Dikarya</taxon>
        <taxon>Ascomycota</taxon>
        <taxon>Pezizomycotina</taxon>
        <taxon>Sordariomycetes</taxon>
        <taxon>Hypocreomycetidae</taxon>
        <taxon>Glomerellales</taxon>
        <taxon>Glomerellaceae</taxon>
        <taxon>Colletotrichum</taxon>
        <taxon>Colletotrichum orchidearum species complex</taxon>
    </lineage>
</organism>
<dbReference type="AlphaFoldDB" id="A0A8H6JQZ1"/>
<evidence type="ECO:0000313" key="2">
    <source>
        <dbReference type="Proteomes" id="UP000639643"/>
    </source>
</evidence>
<gene>
    <name evidence="1" type="ORF">CMUS01_12147</name>
</gene>
<keyword evidence="2" id="KW-1185">Reference proteome</keyword>
<dbReference type="EMBL" id="WIGM01000660">
    <property type="protein sequence ID" value="KAF6817106.1"/>
    <property type="molecule type" value="Genomic_DNA"/>
</dbReference>
<name>A0A8H6JQZ1_9PEZI</name>